<sequence length="229" mass="24386">MGGIVLACGTSIISPAVLARAGLEQHRIVPVPARPGKSDVDAELAKAADRSDGPGADVVVAGTDADLAAVALRLLRRDRLGVSVGYVPTARSACAALWGLPTDTERALRLAATEQPHGVPLIRDDVGGVLVGVGTLRRVDGIAYCDDDMVLRGTAHRIDVSPDTAGGPGLTVTLRYRRFGRQRRTVRGRAFAIGCEPTTPVLDGVARERTTERWTWYRHTEDLLLVRPG</sequence>
<gene>
    <name evidence="1" type="ORF">ACFQGD_01930</name>
</gene>
<protein>
    <submittedName>
        <fullName evidence="1">Uncharacterized protein</fullName>
    </submittedName>
</protein>
<name>A0ABW2BSE1_9PSEU</name>
<evidence type="ECO:0000313" key="2">
    <source>
        <dbReference type="Proteomes" id="UP001596337"/>
    </source>
</evidence>
<dbReference type="EMBL" id="JBHSXX010000001">
    <property type="protein sequence ID" value="MFC6865900.1"/>
    <property type="molecule type" value="Genomic_DNA"/>
</dbReference>
<evidence type="ECO:0000313" key="1">
    <source>
        <dbReference type="EMBL" id="MFC6865900.1"/>
    </source>
</evidence>
<comment type="caution">
    <text evidence="1">The sequence shown here is derived from an EMBL/GenBank/DDBJ whole genome shotgun (WGS) entry which is preliminary data.</text>
</comment>
<proteinExistence type="predicted"/>
<accession>A0ABW2BSE1</accession>
<dbReference type="RefSeq" id="WP_345402628.1">
    <property type="nucleotide sequence ID" value="NZ_BAABLA010000111.1"/>
</dbReference>
<reference evidence="2" key="1">
    <citation type="journal article" date="2019" name="Int. J. Syst. Evol. Microbiol.">
        <title>The Global Catalogue of Microorganisms (GCM) 10K type strain sequencing project: providing services to taxonomists for standard genome sequencing and annotation.</title>
        <authorList>
            <consortium name="The Broad Institute Genomics Platform"/>
            <consortium name="The Broad Institute Genome Sequencing Center for Infectious Disease"/>
            <person name="Wu L."/>
            <person name="Ma J."/>
        </authorList>
    </citation>
    <scope>NUCLEOTIDE SEQUENCE [LARGE SCALE GENOMIC DNA]</scope>
    <source>
        <strain evidence="2">KCTC 32255</strain>
    </source>
</reference>
<organism evidence="1 2">
    <name type="scientific">Haloechinothrix salitolerans</name>
    <dbReference type="NCBI Taxonomy" id="926830"/>
    <lineage>
        <taxon>Bacteria</taxon>
        <taxon>Bacillati</taxon>
        <taxon>Actinomycetota</taxon>
        <taxon>Actinomycetes</taxon>
        <taxon>Pseudonocardiales</taxon>
        <taxon>Pseudonocardiaceae</taxon>
        <taxon>Haloechinothrix</taxon>
    </lineage>
</organism>
<dbReference type="Proteomes" id="UP001596337">
    <property type="component" value="Unassembled WGS sequence"/>
</dbReference>
<keyword evidence="2" id="KW-1185">Reference proteome</keyword>